<reference evidence="3 4" key="1">
    <citation type="submission" date="2017-03" db="EMBL/GenBank/DDBJ databases">
        <title>Draft genome sequence of Moraxella equi CCUG 4950T type strain.</title>
        <authorList>
            <person name="Salva-Serra F."/>
            <person name="Engstrom-Jakobsson H."/>
            <person name="Thorell K."/>
            <person name="Jaen-Luchoro D."/>
            <person name="Gonzales-Siles L."/>
            <person name="Karlsson R."/>
            <person name="Yazdan S."/>
            <person name="Boulund F."/>
            <person name="Johnning A."/>
            <person name="Engstrand L."/>
            <person name="Kristiansson E."/>
            <person name="Moore E."/>
        </authorList>
    </citation>
    <scope>NUCLEOTIDE SEQUENCE [LARGE SCALE GENOMIC DNA]</scope>
    <source>
        <strain evidence="3 4">CCUG 4950</strain>
    </source>
</reference>
<name>A0ABX3NKV2_9GAMM</name>
<dbReference type="EMBL" id="MXAP01000077">
    <property type="protein sequence ID" value="OPH37471.1"/>
    <property type="molecule type" value="Genomic_DNA"/>
</dbReference>
<evidence type="ECO:0000259" key="2">
    <source>
        <dbReference type="Pfam" id="PF10106"/>
    </source>
</evidence>
<dbReference type="InterPro" id="IPR018769">
    <property type="entry name" value="VgrG2_DUF2345"/>
</dbReference>
<dbReference type="RefSeq" id="WP_143823514.1">
    <property type="nucleotide sequence ID" value="NZ_MXAP01000077.1"/>
</dbReference>
<feature type="domain" description="DUF2345" evidence="2">
    <location>
        <begin position="83"/>
        <end position="227"/>
    </location>
</feature>
<dbReference type="Pfam" id="PF10106">
    <property type="entry name" value="DUF2345"/>
    <property type="match status" value="1"/>
</dbReference>
<dbReference type="Proteomes" id="UP000190777">
    <property type="component" value="Unassembled WGS sequence"/>
</dbReference>
<feature type="compositionally biased region" description="Basic and acidic residues" evidence="1">
    <location>
        <begin position="66"/>
        <end position="75"/>
    </location>
</feature>
<comment type="caution">
    <text evidence="3">The sequence shown here is derived from an EMBL/GenBank/DDBJ whole genome shotgun (WGS) entry which is preliminary data.</text>
</comment>
<feature type="region of interest" description="Disordered" evidence="1">
    <location>
        <begin position="58"/>
        <end position="86"/>
    </location>
</feature>
<proteinExistence type="predicted"/>
<sequence>ITTHGRPHATSHIKDIKETTAQLQNATSTHSSLIQSSIQAQCEERALDDTLMPTLDELNTSMTGEGVDHANHHDDDSDDTLSHPELSNPHIVLSSLAGMTLTAKQNIHITTDNNLAITTNKDLSLATTSKYNLTVQNGIRVFVQTGGIKHYTAKDDIELQAQDGQIKHIAKDNIEIISTEGKIQITSPTQLSINICGSEFKMNEQGVFITTPGVFRVKSNEKVMEGGERVPFRLPVLPHVVKPFSNKVDVYDLFHQYSFDEIEYVAHLGSGQLIEGVLDEHGRTGTIMSEDQEEIDIFIGFKDADWGLELVETDFDGDPENVACNPDEDEECEWLGSDDSWWSKFMEWWDADQKSNAQDRGADAAVTAGTRGMSNTNGGIISAGIGAANGAIGISSALDGELQKDYQYFVQLGELRPTTKLTSVQGYTRCRQLIDWEKLVQKYNGSNWSETNSQGMSPQREVWKICTTKK</sequence>
<evidence type="ECO:0000256" key="1">
    <source>
        <dbReference type="SAM" id="MobiDB-lite"/>
    </source>
</evidence>
<feature type="non-terminal residue" evidence="3">
    <location>
        <position position="1"/>
    </location>
</feature>
<gene>
    <name evidence="3" type="ORF">B5J93_08140</name>
</gene>
<accession>A0ABX3NKV2</accession>
<evidence type="ECO:0000313" key="3">
    <source>
        <dbReference type="EMBL" id="OPH37471.1"/>
    </source>
</evidence>
<evidence type="ECO:0000313" key="4">
    <source>
        <dbReference type="Proteomes" id="UP000190777"/>
    </source>
</evidence>
<organism evidence="3 4">
    <name type="scientific">Moraxella equi</name>
    <dbReference type="NCBI Taxonomy" id="60442"/>
    <lineage>
        <taxon>Bacteria</taxon>
        <taxon>Pseudomonadati</taxon>
        <taxon>Pseudomonadota</taxon>
        <taxon>Gammaproteobacteria</taxon>
        <taxon>Moraxellales</taxon>
        <taxon>Moraxellaceae</taxon>
        <taxon>Moraxella</taxon>
    </lineage>
</organism>
<protein>
    <recommendedName>
        <fullName evidence="2">DUF2345 domain-containing protein</fullName>
    </recommendedName>
</protein>
<keyword evidence="4" id="KW-1185">Reference proteome</keyword>